<dbReference type="GO" id="GO:0008270">
    <property type="term" value="F:zinc ion binding"/>
    <property type="evidence" value="ECO:0007669"/>
    <property type="project" value="UniProtKB-KW"/>
</dbReference>
<dbReference type="GO" id="GO:0006511">
    <property type="term" value="P:ubiquitin-dependent protein catabolic process"/>
    <property type="evidence" value="ECO:0007669"/>
    <property type="project" value="TreeGrafter"/>
</dbReference>
<dbReference type="PROSITE" id="PS51266">
    <property type="entry name" value="ZF_CHY"/>
    <property type="match status" value="1"/>
</dbReference>
<dbReference type="GO" id="GO:0016567">
    <property type="term" value="P:protein ubiquitination"/>
    <property type="evidence" value="ECO:0007669"/>
    <property type="project" value="TreeGrafter"/>
</dbReference>
<evidence type="ECO:0000259" key="6">
    <source>
        <dbReference type="PROSITE" id="PS51270"/>
    </source>
</evidence>
<dbReference type="Pfam" id="PF05495">
    <property type="entry name" value="zf-CHY"/>
    <property type="match status" value="1"/>
</dbReference>
<reference evidence="7" key="1">
    <citation type="journal article" date="2012" name="Insect Biochem. Mol. Biol.">
        <title>Transcriptome and full-length cDNA resources for the mountain pine beetle, Dendroctonus ponderosae Hopkins, a major insect pest of pine forests.</title>
        <authorList>
            <person name="Keeling C.I."/>
            <person name="Henderson H."/>
            <person name="Li M."/>
            <person name="Yuen M."/>
            <person name="Clark E.L."/>
            <person name="Fraser J.D."/>
            <person name="Huber D.P."/>
            <person name="Liao N.Y."/>
            <person name="Roderick Docking T."/>
            <person name="Birol I."/>
            <person name="Chan S.K."/>
            <person name="Taylor G.A."/>
            <person name="Palmquist D."/>
            <person name="Jones S.J."/>
            <person name="Bohlmann J."/>
        </authorList>
    </citation>
    <scope>NUCLEOTIDE SEQUENCE</scope>
    <source>
        <tissue evidence="7">Midgut and adhering fatbody of emerged adults of both sexes 1</tissue>
    </source>
</reference>
<dbReference type="PANTHER" id="PTHR21319:SF53">
    <property type="entry name" value="RING FINGER AND CHY ZINC FINGER DOMAIN-CONTAINING PROTEIN 1"/>
    <property type="match status" value="1"/>
</dbReference>
<dbReference type="InterPro" id="IPR037274">
    <property type="entry name" value="Znf_CHY_sf"/>
</dbReference>
<dbReference type="SUPFAM" id="SSF161219">
    <property type="entry name" value="CHY zinc finger-like"/>
    <property type="match status" value="1"/>
</dbReference>
<keyword evidence="1" id="KW-0479">Metal-binding</keyword>
<accession>J3JVB9</accession>
<dbReference type="OrthoDB" id="411372at2759"/>
<dbReference type="InterPro" id="IPR037275">
    <property type="entry name" value="Znf_CTCHY_sf"/>
</dbReference>
<dbReference type="GO" id="GO:0005634">
    <property type="term" value="C:nucleus"/>
    <property type="evidence" value="ECO:0007669"/>
    <property type="project" value="TreeGrafter"/>
</dbReference>
<sequence length="172" mass="19513">MKLSSTPEAESPSEEAVKTVGCAHYKRKSKFVTPCCQKVYTCRFCHDENENHTMNRKEVTELICTVCYIRQPVKADCENCGVRFGKYVCLECNLFDDEEKNQFHCQGCGICRIGGAERFFHCKKMQHVFAGATSKRPQVCRKCIAIKLSSLLGGYPYFPHTVPHSNVWTPSA</sequence>
<dbReference type="AlphaFoldDB" id="J3JVB9"/>
<keyword evidence="2 4" id="KW-0863">Zinc-finger</keyword>
<organism evidence="7">
    <name type="scientific">Dendroctonus ponderosae</name>
    <name type="common">Mountain pine beetle</name>
    <dbReference type="NCBI Taxonomy" id="77166"/>
    <lineage>
        <taxon>Eukaryota</taxon>
        <taxon>Metazoa</taxon>
        <taxon>Ecdysozoa</taxon>
        <taxon>Arthropoda</taxon>
        <taxon>Hexapoda</taxon>
        <taxon>Insecta</taxon>
        <taxon>Pterygota</taxon>
        <taxon>Neoptera</taxon>
        <taxon>Endopterygota</taxon>
        <taxon>Coleoptera</taxon>
        <taxon>Polyphaga</taxon>
        <taxon>Cucujiformia</taxon>
        <taxon>Curculionidae</taxon>
        <taxon>Scolytinae</taxon>
        <taxon>Dendroctonus</taxon>
    </lineage>
</organism>
<feature type="domain" description="CHY-type" evidence="5">
    <location>
        <begin position="15"/>
        <end position="82"/>
    </location>
</feature>
<dbReference type="PANTHER" id="PTHR21319">
    <property type="entry name" value="RING FINGER AND CHY ZINC FINGER DOMAIN-CONTAINING PROTEIN 1"/>
    <property type="match status" value="1"/>
</dbReference>
<evidence type="ECO:0000256" key="2">
    <source>
        <dbReference type="ARBA" id="ARBA00022771"/>
    </source>
</evidence>
<evidence type="ECO:0000313" key="7">
    <source>
        <dbReference type="EMBL" id="AEE62148.1"/>
    </source>
</evidence>
<proteinExistence type="evidence at transcript level"/>
<evidence type="ECO:0000256" key="1">
    <source>
        <dbReference type="ARBA" id="ARBA00022723"/>
    </source>
</evidence>
<dbReference type="EMBL" id="BT127186">
    <property type="protein sequence ID" value="AEE62148.1"/>
    <property type="molecule type" value="mRNA"/>
</dbReference>
<protein>
    <recommendedName>
        <fullName evidence="8">CHY-type domain-containing protein</fullName>
    </recommendedName>
</protein>
<evidence type="ECO:0000256" key="4">
    <source>
        <dbReference type="PROSITE-ProRule" id="PRU00601"/>
    </source>
</evidence>
<feature type="domain" description="CTCHY-type" evidence="6">
    <location>
        <begin position="84"/>
        <end position="151"/>
    </location>
</feature>
<dbReference type="InterPro" id="IPR008913">
    <property type="entry name" value="Znf_CHY"/>
</dbReference>
<evidence type="ECO:0000259" key="5">
    <source>
        <dbReference type="PROSITE" id="PS51266"/>
    </source>
</evidence>
<dbReference type="PROSITE" id="PS51270">
    <property type="entry name" value="ZF_CTCHY"/>
    <property type="match status" value="1"/>
</dbReference>
<evidence type="ECO:0008006" key="8">
    <source>
        <dbReference type="Google" id="ProtNLM"/>
    </source>
</evidence>
<keyword evidence="3" id="KW-0862">Zinc</keyword>
<dbReference type="SUPFAM" id="SSF161245">
    <property type="entry name" value="Zinc hairpin stack"/>
    <property type="match status" value="1"/>
</dbReference>
<dbReference type="GO" id="GO:0061630">
    <property type="term" value="F:ubiquitin protein ligase activity"/>
    <property type="evidence" value="ECO:0007669"/>
    <property type="project" value="TreeGrafter"/>
</dbReference>
<evidence type="ECO:0000256" key="3">
    <source>
        <dbReference type="ARBA" id="ARBA00022833"/>
    </source>
</evidence>
<name>J3JVB9_DENPD</name>
<dbReference type="InterPro" id="IPR017921">
    <property type="entry name" value="Znf_CTCHY"/>
</dbReference>